<dbReference type="PANTHER" id="PTHR30160:SF22">
    <property type="entry name" value="LIPOPOLYSACCHARIDE CORE BIOSYNTHESIS PROTEIN"/>
    <property type="match status" value="1"/>
</dbReference>
<gene>
    <name evidence="3" type="ORF">ACFSRZ_05155</name>
</gene>
<protein>
    <submittedName>
        <fullName evidence="3">Glycosyltransferase family 9 protein</fullName>
    </submittedName>
</protein>
<dbReference type="InterPro" id="IPR051199">
    <property type="entry name" value="LPS_LOS_Heptosyltrfase"/>
</dbReference>
<accession>A0ABW5LPJ4</accession>
<keyword evidence="1" id="KW-0328">Glycosyltransferase</keyword>
<dbReference type="Gene3D" id="3.40.50.2000">
    <property type="entry name" value="Glycogen Phosphorylase B"/>
    <property type="match status" value="2"/>
</dbReference>
<dbReference type="SUPFAM" id="SSF53756">
    <property type="entry name" value="UDP-Glycosyltransferase/glycogen phosphorylase"/>
    <property type="match status" value="1"/>
</dbReference>
<evidence type="ECO:0000256" key="1">
    <source>
        <dbReference type="ARBA" id="ARBA00022676"/>
    </source>
</evidence>
<dbReference type="EMBL" id="JBHULH010000001">
    <property type="protein sequence ID" value="MFD2566748.1"/>
    <property type="molecule type" value="Genomic_DNA"/>
</dbReference>
<keyword evidence="4" id="KW-1185">Reference proteome</keyword>
<proteinExistence type="predicted"/>
<organism evidence="3 4">
    <name type="scientific">Pseudotenacibaculum haliotis</name>
    <dbReference type="NCBI Taxonomy" id="1862138"/>
    <lineage>
        <taxon>Bacteria</taxon>
        <taxon>Pseudomonadati</taxon>
        <taxon>Bacteroidota</taxon>
        <taxon>Flavobacteriia</taxon>
        <taxon>Flavobacteriales</taxon>
        <taxon>Flavobacteriaceae</taxon>
        <taxon>Pseudotenacibaculum</taxon>
    </lineage>
</organism>
<dbReference type="Pfam" id="PF01075">
    <property type="entry name" value="Glyco_transf_9"/>
    <property type="match status" value="1"/>
</dbReference>
<dbReference type="Proteomes" id="UP001597508">
    <property type="component" value="Unassembled WGS sequence"/>
</dbReference>
<evidence type="ECO:0000256" key="2">
    <source>
        <dbReference type="ARBA" id="ARBA00022679"/>
    </source>
</evidence>
<sequence>MQKPNHILIIRLSAMGDVAMTVPVIRALVDQYPDCKITVLSKPFLKPLFDEISNVSFYAADVKGKHKGAAGLYKLFKELQKLDITHVADFHNVLRSKIVRFFFSRTQVPIAIIDKGRAEKRALTRETNKIFKQLKTSHQRYADVLKGLGFNVDISIPKPIAKPELSEKITNLTGNKKDSWIGIAPFAAFDGKMYPLHLMKEVIANLSEQYQVFLFGGGKKEIALLNEIETSNNNVLNIAGKLSFQEELALITHLDLMISMDSGNAHLAAMQQVKTITVWGVTHPYAGFTPYNQPFDHCLLPDLEKYPKIPCSVYGNKVFEGYESVMETISPQSIVKKAITVLTT</sequence>
<dbReference type="CDD" id="cd03789">
    <property type="entry name" value="GT9_LPS_heptosyltransferase"/>
    <property type="match status" value="1"/>
</dbReference>
<name>A0ABW5LPJ4_9FLAO</name>
<dbReference type="RefSeq" id="WP_379665452.1">
    <property type="nucleotide sequence ID" value="NZ_JBHULH010000001.1"/>
</dbReference>
<evidence type="ECO:0000313" key="4">
    <source>
        <dbReference type="Proteomes" id="UP001597508"/>
    </source>
</evidence>
<comment type="caution">
    <text evidence="3">The sequence shown here is derived from an EMBL/GenBank/DDBJ whole genome shotgun (WGS) entry which is preliminary data.</text>
</comment>
<dbReference type="InterPro" id="IPR002201">
    <property type="entry name" value="Glyco_trans_9"/>
</dbReference>
<keyword evidence="2" id="KW-0808">Transferase</keyword>
<reference evidence="4" key="1">
    <citation type="journal article" date="2019" name="Int. J. Syst. Evol. Microbiol.">
        <title>The Global Catalogue of Microorganisms (GCM) 10K type strain sequencing project: providing services to taxonomists for standard genome sequencing and annotation.</title>
        <authorList>
            <consortium name="The Broad Institute Genomics Platform"/>
            <consortium name="The Broad Institute Genome Sequencing Center for Infectious Disease"/>
            <person name="Wu L."/>
            <person name="Ma J."/>
        </authorList>
    </citation>
    <scope>NUCLEOTIDE SEQUENCE [LARGE SCALE GENOMIC DNA]</scope>
    <source>
        <strain evidence="4">KCTC 52127</strain>
    </source>
</reference>
<evidence type="ECO:0000313" key="3">
    <source>
        <dbReference type="EMBL" id="MFD2566748.1"/>
    </source>
</evidence>
<dbReference type="PANTHER" id="PTHR30160">
    <property type="entry name" value="TETRAACYLDISACCHARIDE 4'-KINASE-RELATED"/>
    <property type="match status" value="1"/>
</dbReference>